<comment type="similarity">
    <text evidence="1">Belongs to the ARG7 family.</text>
</comment>
<proteinExistence type="inferred from homology"/>
<evidence type="ECO:0008006" key="4">
    <source>
        <dbReference type="Google" id="ProtNLM"/>
    </source>
</evidence>
<reference evidence="3" key="1">
    <citation type="journal article" date="2019" name="Gigascience">
        <title>De novo genome assembly of the endangered Acer yangbiense, a plant species with extremely small populations endemic to Yunnan Province, China.</title>
        <authorList>
            <person name="Yang J."/>
            <person name="Wariss H.M."/>
            <person name="Tao L."/>
            <person name="Zhang R."/>
            <person name="Yun Q."/>
            <person name="Hollingsworth P."/>
            <person name="Dao Z."/>
            <person name="Luo G."/>
            <person name="Guo H."/>
            <person name="Ma Y."/>
            <person name="Sun W."/>
        </authorList>
    </citation>
    <scope>NUCLEOTIDE SEQUENCE [LARGE SCALE GENOMIC DNA]</scope>
    <source>
        <strain evidence="3">cv. br00</strain>
    </source>
</reference>
<dbReference type="PANTHER" id="PTHR31374:SF19">
    <property type="entry name" value="F8A24.8 PROTEIN"/>
    <property type="match status" value="1"/>
</dbReference>
<evidence type="ECO:0000313" key="3">
    <source>
        <dbReference type="Proteomes" id="UP000326939"/>
    </source>
</evidence>
<name>A0A5N5MDT7_9ROSI</name>
<evidence type="ECO:0000313" key="2">
    <source>
        <dbReference type="EMBL" id="KAB5552381.1"/>
    </source>
</evidence>
<dbReference type="EMBL" id="VDCV01000006">
    <property type="protein sequence ID" value="KAB5552381.1"/>
    <property type="molecule type" value="Genomic_DNA"/>
</dbReference>
<gene>
    <name evidence="2" type="ORF">DKX38_009692</name>
</gene>
<keyword evidence="3" id="KW-1185">Reference proteome</keyword>
<comment type="caution">
    <text evidence="2">The sequence shown here is derived from an EMBL/GenBank/DDBJ whole genome shotgun (WGS) entry which is preliminary data.</text>
</comment>
<dbReference type="PANTHER" id="PTHR31374">
    <property type="entry name" value="AUXIN-INDUCED PROTEIN-LIKE-RELATED"/>
    <property type="match status" value="1"/>
</dbReference>
<organism evidence="2 3">
    <name type="scientific">Salix brachista</name>
    <dbReference type="NCBI Taxonomy" id="2182728"/>
    <lineage>
        <taxon>Eukaryota</taxon>
        <taxon>Viridiplantae</taxon>
        <taxon>Streptophyta</taxon>
        <taxon>Embryophyta</taxon>
        <taxon>Tracheophyta</taxon>
        <taxon>Spermatophyta</taxon>
        <taxon>Magnoliopsida</taxon>
        <taxon>eudicotyledons</taxon>
        <taxon>Gunneridae</taxon>
        <taxon>Pentapetalae</taxon>
        <taxon>rosids</taxon>
        <taxon>fabids</taxon>
        <taxon>Malpighiales</taxon>
        <taxon>Salicaceae</taxon>
        <taxon>Saliceae</taxon>
        <taxon>Salix</taxon>
    </lineage>
</organism>
<protein>
    <recommendedName>
        <fullName evidence="4">Auxin-responsive protein</fullName>
    </recommendedName>
</protein>
<accession>A0A5N5MDT7</accession>
<dbReference type="AlphaFoldDB" id="A0A5N5MDT7"/>
<sequence>MSPAPFQKSVTLKNMEEILKGAMTLKLFIRKLKRVFLLSASRGANAREAGFDELMEAAKMVPADVKKGHFAVTAIKCEEPKRFLVELDYLSNPDFLSLLEQAKEEYGFQQEGVLAVPCRPEELQMILEKRRKGRARATLFIIEIGLSPVFFNDLSTCSLIKLFIYGHVMLSFDFTYSIEISR</sequence>
<dbReference type="Pfam" id="PF02519">
    <property type="entry name" value="Auxin_inducible"/>
    <property type="match status" value="1"/>
</dbReference>
<dbReference type="GO" id="GO:0009733">
    <property type="term" value="P:response to auxin"/>
    <property type="evidence" value="ECO:0007669"/>
    <property type="project" value="InterPro"/>
</dbReference>
<evidence type="ECO:0000256" key="1">
    <source>
        <dbReference type="ARBA" id="ARBA00006974"/>
    </source>
</evidence>
<dbReference type="InterPro" id="IPR003676">
    <property type="entry name" value="SAUR_fam"/>
</dbReference>
<dbReference type="Proteomes" id="UP000326939">
    <property type="component" value="Chromosome 6"/>
</dbReference>